<dbReference type="SUPFAM" id="SSF90123">
    <property type="entry name" value="ABC transporter transmembrane region"/>
    <property type="match status" value="1"/>
</dbReference>
<feature type="transmembrane region" description="Helical" evidence="11">
    <location>
        <begin position="377"/>
        <end position="396"/>
    </location>
</feature>
<dbReference type="FunFam" id="3.40.50.300:FF:000074">
    <property type="entry name" value="Multidrug resistance-associated protein 5 isoform 1"/>
    <property type="match status" value="1"/>
</dbReference>
<dbReference type="EMBL" id="GBEZ01018108">
    <property type="protein sequence ID" value="JAC68296.1"/>
    <property type="molecule type" value="Transcribed_RNA"/>
</dbReference>
<keyword evidence="5" id="KW-0677">Repeat</keyword>
<evidence type="ECO:0000259" key="12">
    <source>
        <dbReference type="PROSITE" id="PS50893"/>
    </source>
</evidence>
<protein>
    <submittedName>
        <fullName evidence="14">ATP-binding cassette, subfamily C (CFTR/MRP), member 2</fullName>
    </submittedName>
</protein>
<dbReference type="GO" id="GO:0016887">
    <property type="term" value="F:ATP hydrolysis activity"/>
    <property type="evidence" value="ECO:0007669"/>
    <property type="project" value="InterPro"/>
</dbReference>
<evidence type="ECO:0000256" key="2">
    <source>
        <dbReference type="ARBA" id="ARBA00009726"/>
    </source>
</evidence>
<evidence type="ECO:0000256" key="4">
    <source>
        <dbReference type="ARBA" id="ARBA00022692"/>
    </source>
</evidence>
<keyword evidence="7 14" id="KW-0067">ATP-binding</keyword>
<evidence type="ECO:0000256" key="9">
    <source>
        <dbReference type="ARBA" id="ARBA00023136"/>
    </source>
</evidence>
<evidence type="ECO:0000256" key="11">
    <source>
        <dbReference type="SAM" id="Phobius"/>
    </source>
</evidence>
<dbReference type="InterPro" id="IPR027417">
    <property type="entry name" value="P-loop_NTPase"/>
</dbReference>
<evidence type="ECO:0000256" key="10">
    <source>
        <dbReference type="SAM" id="MobiDB-lite"/>
    </source>
</evidence>
<dbReference type="Gene3D" id="1.20.1560.10">
    <property type="entry name" value="ABC transporter type 1, transmembrane domain"/>
    <property type="match status" value="1"/>
</dbReference>
<evidence type="ECO:0000256" key="1">
    <source>
        <dbReference type="ARBA" id="ARBA00004127"/>
    </source>
</evidence>
<evidence type="ECO:0000256" key="6">
    <source>
        <dbReference type="ARBA" id="ARBA00022741"/>
    </source>
</evidence>
<feature type="transmembrane region" description="Helical" evidence="11">
    <location>
        <begin position="275"/>
        <end position="301"/>
    </location>
</feature>
<dbReference type="CDD" id="cd18603">
    <property type="entry name" value="ABC_6TM_MRP1_2_3_6_D2_like"/>
    <property type="match status" value="1"/>
</dbReference>
<dbReference type="PANTHER" id="PTHR24223">
    <property type="entry name" value="ATP-BINDING CASSETTE SUB-FAMILY C"/>
    <property type="match status" value="1"/>
</dbReference>
<feature type="transmembrane region" description="Helical" evidence="11">
    <location>
        <begin position="402"/>
        <end position="421"/>
    </location>
</feature>
<reference evidence="14" key="1">
    <citation type="submission" date="2014-05" db="EMBL/GenBank/DDBJ databases">
        <title>The transcriptome of the halophilic microalga Tetraselmis sp. GSL018 isolated from the Great Salt Lake, Utah.</title>
        <authorList>
            <person name="Jinkerson R.E."/>
            <person name="D'Adamo S."/>
            <person name="Posewitz M.C."/>
        </authorList>
    </citation>
    <scope>NUCLEOTIDE SEQUENCE</scope>
    <source>
        <strain evidence="14">GSL018</strain>
    </source>
</reference>
<dbReference type="Pfam" id="PF00664">
    <property type="entry name" value="ABC_membrane"/>
    <property type="match status" value="1"/>
</dbReference>
<dbReference type="PROSITE" id="PS00211">
    <property type="entry name" value="ABC_TRANSPORTER_1"/>
    <property type="match status" value="1"/>
</dbReference>
<feature type="region of interest" description="Disordered" evidence="10">
    <location>
        <begin position="33"/>
        <end position="123"/>
    </location>
</feature>
<dbReference type="InterPro" id="IPR036640">
    <property type="entry name" value="ABC1_TM_sf"/>
</dbReference>
<sequence>MADKIIVMEGGSVSAQGSFDELQQRGINFQELALAAPKATEEEGGAAKPKPEAEARPPPLPTSVGAPQRDEDEDQGDGADQRDGEGASHQQGEAAENGERSALLNGQDERRKKGKGQGRLVMDEHRSRGQVKRLVYMRYLLAWGPLCILPGLFTLFVHAERVLQVLQNFWLSVWSQATSTSADAQNSYYMAVYFGLGAASLVFALARTIILTYGANNAARQLHHRLLHTILRLPMSFFDTQPTGRLLNRFTKDTEAVDVQLSGSISSFAMCFTMVWMSLVVVIIVTPVFILGVIPIGFIYLRLQKVFISTSRELKRLDSIAFSPIFSHFSETLSGLTTVRAFRCQDMFNTKNHNLLDACNRCWWPIQVVNRWLSVRLELIGIAISFGTAIFVAVVLPTNGGLAGLALTSALNLTGLMTWLVRQSTELEVNMNSVERLMEYDTVEPEAAAVVEDARPPGNWPTRGRIVVRQLEVRYRSDLPPVLKGISFDVREAEKIGIAGRTGCGKSTLMMTMFRIVEPCGGSLEIDGVDVLRIGLRDLRSRLALVPQDPVIFSGTVRSNLDPFDEHADNEIWEALSKVSMDEVVRGMSGGLFSPIEEGGQNLSVGQRQLLGMARALVRSARILILDEATSNVDTSTDLLIQKTIREAFAHCSVLTIAHRLHTIMKADRIMVLDDGNISEFAAPAELLENPDGMFSKLVEEASKQQGGNMKASASEAQMAEMIRAEAERVRRLSLERKAPGSN</sequence>
<keyword evidence="6" id="KW-0547">Nucleotide-binding</keyword>
<feature type="transmembrane region" description="Helical" evidence="11">
    <location>
        <begin position="136"/>
        <end position="159"/>
    </location>
</feature>
<comment type="subcellular location">
    <subcellularLocation>
        <location evidence="1">Endomembrane system</location>
        <topology evidence="1">Multi-pass membrane protein</topology>
    </subcellularLocation>
</comment>
<dbReference type="GO" id="GO:0005524">
    <property type="term" value="F:ATP binding"/>
    <property type="evidence" value="ECO:0007669"/>
    <property type="project" value="UniProtKB-KW"/>
</dbReference>
<keyword evidence="8 11" id="KW-1133">Transmembrane helix</keyword>
<evidence type="ECO:0000256" key="5">
    <source>
        <dbReference type="ARBA" id="ARBA00022737"/>
    </source>
</evidence>
<dbReference type="InterPro" id="IPR050173">
    <property type="entry name" value="ABC_transporter_C-like"/>
</dbReference>
<keyword evidence="3" id="KW-0813">Transport</keyword>
<dbReference type="InterPro" id="IPR003439">
    <property type="entry name" value="ABC_transporter-like_ATP-bd"/>
</dbReference>
<evidence type="ECO:0000256" key="7">
    <source>
        <dbReference type="ARBA" id="ARBA00022840"/>
    </source>
</evidence>
<proteinExistence type="inferred from homology"/>
<dbReference type="AlphaFoldDB" id="A0A061RCR8"/>
<gene>
    <name evidence="14" type="primary">ABCC2</name>
    <name evidence="14" type="ORF">TSPGSL018_9074</name>
</gene>
<evidence type="ECO:0000256" key="8">
    <source>
        <dbReference type="ARBA" id="ARBA00022989"/>
    </source>
</evidence>
<dbReference type="PANTHER" id="PTHR24223:SF453">
    <property type="entry name" value="ABC TRANSPORTER"/>
    <property type="match status" value="1"/>
</dbReference>
<name>A0A061RCR8_9CHLO</name>
<dbReference type="Pfam" id="PF00005">
    <property type="entry name" value="ABC_tran"/>
    <property type="match status" value="1"/>
</dbReference>
<feature type="transmembrane region" description="Helical" evidence="11">
    <location>
        <begin position="188"/>
        <end position="215"/>
    </location>
</feature>
<dbReference type="CDD" id="cd03244">
    <property type="entry name" value="ABCC_MRP_domain2"/>
    <property type="match status" value="1"/>
</dbReference>
<dbReference type="SMART" id="SM00382">
    <property type="entry name" value="AAA"/>
    <property type="match status" value="1"/>
</dbReference>
<dbReference type="Gene3D" id="3.40.50.300">
    <property type="entry name" value="P-loop containing nucleotide triphosphate hydrolases"/>
    <property type="match status" value="1"/>
</dbReference>
<accession>A0A061RCR8</accession>
<dbReference type="InterPro" id="IPR011527">
    <property type="entry name" value="ABC1_TM_dom"/>
</dbReference>
<organism evidence="14">
    <name type="scientific">Tetraselmis sp. GSL018</name>
    <dbReference type="NCBI Taxonomy" id="582737"/>
    <lineage>
        <taxon>Eukaryota</taxon>
        <taxon>Viridiplantae</taxon>
        <taxon>Chlorophyta</taxon>
        <taxon>core chlorophytes</taxon>
        <taxon>Chlorodendrophyceae</taxon>
        <taxon>Chlorodendrales</taxon>
        <taxon>Chlorodendraceae</taxon>
        <taxon>Tetraselmis</taxon>
    </lineage>
</organism>
<feature type="domain" description="ABC transmembrane type-1" evidence="13">
    <location>
        <begin position="162"/>
        <end position="428"/>
    </location>
</feature>
<dbReference type="GO" id="GO:0140359">
    <property type="term" value="F:ABC-type transporter activity"/>
    <property type="evidence" value="ECO:0007669"/>
    <property type="project" value="InterPro"/>
</dbReference>
<feature type="domain" description="ABC transporter" evidence="12">
    <location>
        <begin position="468"/>
        <end position="700"/>
    </location>
</feature>
<evidence type="ECO:0000259" key="13">
    <source>
        <dbReference type="PROSITE" id="PS50929"/>
    </source>
</evidence>
<dbReference type="InterPro" id="IPR003593">
    <property type="entry name" value="AAA+_ATPase"/>
</dbReference>
<dbReference type="SUPFAM" id="SSF52540">
    <property type="entry name" value="P-loop containing nucleoside triphosphate hydrolases"/>
    <property type="match status" value="1"/>
</dbReference>
<dbReference type="InterPro" id="IPR017871">
    <property type="entry name" value="ABC_transporter-like_CS"/>
</dbReference>
<dbReference type="FunFam" id="1.20.1560.10:FF:000010">
    <property type="entry name" value="Multidrug resistance-associated ABC transporter"/>
    <property type="match status" value="1"/>
</dbReference>
<evidence type="ECO:0000256" key="3">
    <source>
        <dbReference type="ARBA" id="ARBA00022448"/>
    </source>
</evidence>
<evidence type="ECO:0000313" key="14">
    <source>
        <dbReference type="EMBL" id="JAC68296.1"/>
    </source>
</evidence>
<comment type="similarity">
    <text evidence="2">Belongs to the ABC transporter superfamily. ABCC family. Conjugate transporter (TC 3.A.1.208) subfamily.</text>
</comment>
<keyword evidence="9 11" id="KW-0472">Membrane</keyword>
<dbReference type="PROSITE" id="PS50893">
    <property type="entry name" value="ABC_TRANSPORTER_2"/>
    <property type="match status" value="1"/>
</dbReference>
<dbReference type="GO" id="GO:0016020">
    <property type="term" value="C:membrane"/>
    <property type="evidence" value="ECO:0007669"/>
    <property type="project" value="InterPro"/>
</dbReference>
<keyword evidence="4 11" id="KW-0812">Transmembrane</keyword>
<dbReference type="GO" id="GO:0012505">
    <property type="term" value="C:endomembrane system"/>
    <property type="evidence" value="ECO:0007669"/>
    <property type="project" value="UniProtKB-SubCell"/>
</dbReference>
<dbReference type="PROSITE" id="PS50929">
    <property type="entry name" value="ABC_TM1F"/>
    <property type="match status" value="1"/>
</dbReference>